<dbReference type="EMBL" id="CP001341">
    <property type="protein sequence ID" value="ACL38461.1"/>
    <property type="molecule type" value="Genomic_DNA"/>
</dbReference>
<proteinExistence type="predicted"/>
<dbReference type="GO" id="GO:0005829">
    <property type="term" value="C:cytosol"/>
    <property type="evidence" value="ECO:0007669"/>
    <property type="project" value="TreeGrafter"/>
</dbReference>
<dbReference type="Pfam" id="PF13936">
    <property type="entry name" value="HTH_38"/>
    <property type="match status" value="1"/>
</dbReference>
<sequence length="400" mass="44659">MPAGYVFGDAVRDGFFALLRQGASISETCRVSGLWSSTVRHWVRRMGPVEMSRGKREGPVGAPFPDGAPGSGRLSLSERAVIMVRPRDGWSYAAIGRELGRDRSVIWREARRNCCEDGTYQSDVAQLKAGQNARRPKEHKLAHKPLARFVESAMDEGWSPQLCSLVLARAFPDDERMQISHETIYQAIYVQGRGHVRQDLYRQLSTGRAKRVSDGRGRGRNNSPFKDALKIPERPAEAADRAVPGHWECDLILGSVASNSAIGTCVERSTRYTMLLHLPNGHSADEVARAMITAFAELPADLRKTLTYDRGIEMARYAQIQIAIDADVYFCDPHSPWQRGTNENTNRLLRHWFAKSTDLSVHTAKDLKRVQDSLNNRPRPTLGLATPKQKFNELLLAAAA</sequence>
<keyword evidence="1" id="KW-0233">DNA recombination</keyword>
<dbReference type="NCBIfam" id="NF033563">
    <property type="entry name" value="transpos_IS30"/>
    <property type="match status" value="1"/>
</dbReference>
<dbReference type="PANTHER" id="PTHR10948">
    <property type="entry name" value="TRANSPOSASE"/>
    <property type="match status" value="1"/>
</dbReference>
<dbReference type="KEGG" id="ach:Achl_0462"/>
<dbReference type="InterPro" id="IPR012337">
    <property type="entry name" value="RNaseH-like_sf"/>
</dbReference>
<dbReference type="InterPro" id="IPR053392">
    <property type="entry name" value="Transposase_IS30-like"/>
</dbReference>
<dbReference type="Gene3D" id="3.30.420.10">
    <property type="entry name" value="Ribonuclease H-like superfamily/Ribonuclease H"/>
    <property type="match status" value="1"/>
</dbReference>
<keyword evidence="4" id="KW-1185">Reference proteome</keyword>
<gene>
    <name evidence="3" type="ordered locus">Achl_0462</name>
</gene>
<accession>B8HAK0</accession>
<dbReference type="GO" id="GO:0003676">
    <property type="term" value="F:nucleic acid binding"/>
    <property type="evidence" value="ECO:0007669"/>
    <property type="project" value="InterPro"/>
</dbReference>
<name>B8HAK0_PSECP</name>
<dbReference type="AlphaFoldDB" id="B8HAK0"/>
<organism evidence="3 4">
    <name type="scientific">Pseudarthrobacter chlorophenolicus (strain ATCC 700700 / DSM 12829 / CIP 107037 / JCM 12360 / KCTC 9906 / NCIMB 13794 / A6)</name>
    <name type="common">Arthrobacter chlorophenolicus</name>
    <dbReference type="NCBI Taxonomy" id="452863"/>
    <lineage>
        <taxon>Bacteria</taxon>
        <taxon>Bacillati</taxon>
        <taxon>Actinomycetota</taxon>
        <taxon>Actinomycetes</taxon>
        <taxon>Micrococcales</taxon>
        <taxon>Micrococcaceae</taxon>
        <taxon>Pseudarthrobacter</taxon>
    </lineage>
</organism>
<dbReference type="SUPFAM" id="SSF53098">
    <property type="entry name" value="Ribonuclease H-like"/>
    <property type="match status" value="1"/>
</dbReference>
<dbReference type="InterPro" id="IPR025246">
    <property type="entry name" value="IS30-like_HTH"/>
</dbReference>
<reference evidence="3" key="1">
    <citation type="submission" date="2009-01" db="EMBL/GenBank/DDBJ databases">
        <title>Complete sequence of chromosome of Arthrobacter chlorophenolicus A6.</title>
        <authorList>
            <consortium name="US DOE Joint Genome Institute"/>
            <person name="Lucas S."/>
            <person name="Copeland A."/>
            <person name="Lapidus A."/>
            <person name="Glavina del Rio T."/>
            <person name="Tice H."/>
            <person name="Bruce D."/>
            <person name="Goodwin L."/>
            <person name="Pitluck S."/>
            <person name="Goltsman E."/>
            <person name="Clum A."/>
            <person name="Larimer F."/>
            <person name="Land M."/>
            <person name="Hauser L."/>
            <person name="Kyrpides N."/>
            <person name="Mikhailova N."/>
            <person name="Jansson J."/>
            <person name="Richardson P."/>
        </authorList>
    </citation>
    <scope>NUCLEOTIDE SEQUENCE [LARGE SCALE GENOMIC DNA]</scope>
    <source>
        <strain evidence="3">A6</strain>
    </source>
</reference>
<protein>
    <submittedName>
        <fullName evidence="3">Integrase catalytic region</fullName>
    </submittedName>
</protein>
<dbReference type="PANTHER" id="PTHR10948:SF23">
    <property type="entry name" value="TRANSPOSASE INSI FOR INSERTION SEQUENCE ELEMENT IS30A-RELATED"/>
    <property type="match status" value="1"/>
</dbReference>
<dbReference type="GO" id="GO:0032196">
    <property type="term" value="P:transposition"/>
    <property type="evidence" value="ECO:0007669"/>
    <property type="project" value="TreeGrafter"/>
</dbReference>
<dbReference type="HOGENOM" id="CLU_035706_0_0_11"/>
<dbReference type="eggNOG" id="COG2826">
    <property type="taxonomic scope" value="Bacteria"/>
</dbReference>
<evidence type="ECO:0000313" key="4">
    <source>
        <dbReference type="Proteomes" id="UP000002505"/>
    </source>
</evidence>
<dbReference type="GO" id="GO:0015074">
    <property type="term" value="P:DNA integration"/>
    <property type="evidence" value="ECO:0007669"/>
    <property type="project" value="InterPro"/>
</dbReference>
<feature type="domain" description="Integrase catalytic" evidence="2">
    <location>
        <begin position="231"/>
        <end position="395"/>
    </location>
</feature>
<dbReference type="OrthoDB" id="9803231at2"/>
<evidence type="ECO:0000256" key="1">
    <source>
        <dbReference type="ARBA" id="ARBA00023172"/>
    </source>
</evidence>
<dbReference type="Proteomes" id="UP000002505">
    <property type="component" value="Chromosome"/>
</dbReference>
<dbReference type="InterPro" id="IPR001584">
    <property type="entry name" value="Integrase_cat-core"/>
</dbReference>
<dbReference type="PROSITE" id="PS50994">
    <property type="entry name" value="INTEGRASE"/>
    <property type="match status" value="1"/>
</dbReference>
<dbReference type="RefSeq" id="WP_015935688.1">
    <property type="nucleotide sequence ID" value="NC_011886.1"/>
</dbReference>
<dbReference type="Pfam" id="PF00665">
    <property type="entry name" value="rve"/>
    <property type="match status" value="1"/>
</dbReference>
<dbReference type="GO" id="GO:0006310">
    <property type="term" value="P:DNA recombination"/>
    <property type="evidence" value="ECO:0007669"/>
    <property type="project" value="UniProtKB-KW"/>
</dbReference>
<dbReference type="InterPro" id="IPR051917">
    <property type="entry name" value="Transposase-Integrase"/>
</dbReference>
<dbReference type="GO" id="GO:0004803">
    <property type="term" value="F:transposase activity"/>
    <property type="evidence" value="ECO:0007669"/>
    <property type="project" value="TreeGrafter"/>
</dbReference>
<evidence type="ECO:0000313" key="3">
    <source>
        <dbReference type="EMBL" id="ACL38461.1"/>
    </source>
</evidence>
<evidence type="ECO:0000259" key="2">
    <source>
        <dbReference type="PROSITE" id="PS50994"/>
    </source>
</evidence>
<dbReference type="InterPro" id="IPR036397">
    <property type="entry name" value="RNaseH_sf"/>
</dbReference>